<keyword evidence="4" id="KW-1185">Reference proteome</keyword>
<evidence type="ECO:0000259" key="2">
    <source>
        <dbReference type="PROSITE" id="PS50943"/>
    </source>
</evidence>
<dbReference type="InterPro" id="IPR050807">
    <property type="entry name" value="TransReg_Diox_bact_type"/>
</dbReference>
<dbReference type="InterPro" id="IPR010982">
    <property type="entry name" value="Lambda_DNA-bd_dom_sf"/>
</dbReference>
<keyword evidence="1" id="KW-0238">DNA-binding</keyword>
<dbReference type="EMBL" id="JACHNZ010000002">
    <property type="protein sequence ID" value="MBB4630809.1"/>
    <property type="molecule type" value="Genomic_DNA"/>
</dbReference>
<reference evidence="3 4" key="1">
    <citation type="submission" date="2020-08" db="EMBL/GenBank/DDBJ databases">
        <title>Genomic Encyclopedia of Type Strains, Phase IV (KMG-IV): sequencing the most valuable type-strain genomes for metagenomic binning, comparative biology and taxonomic classification.</title>
        <authorList>
            <person name="Goeker M."/>
        </authorList>
    </citation>
    <scope>NUCLEOTIDE SEQUENCE [LARGE SCALE GENOMIC DNA]</scope>
    <source>
        <strain evidence="3 4">DSM 17328</strain>
    </source>
</reference>
<dbReference type="SUPFAM" id="SSF51182">
    <property type="entry name" value="RmlC-like cupins"/>
    <property type="match status" value="1"/>
</dbReference>
<dbReference type="Pfam" id="PF07883">
    <property type="entry name" value="Cupin_2"/>
    <property type="match status" value="1"/>
</dbReference>
<feature type="domain" description="HTH cro/C1-type" evidence="2">
    <location>
        <begin position="66"/>
        <end position="120"/>
    </location>
</feature>
<evidence type="ECO:0000256" key="1">
    <source>
        <dbReference type="ARBA" id="ARBA00023125"/>
    </source>
</evidence>
<dbReference type="SUPFAM" id="SSF47413">
    <property type="entry name" value="lambda repressor-like DNA-binding domains"/>
    <property type="match status" value="1"/>
</dbReference>
<evidence type="ECO:0000313" key="3">
    <source>
        <dbReference type="EMBL" id="MBB4630809.1"/>
    </source>
</evidence>
<dbReference type="Proteomes" id="UP000566324">
    <property type="component" value="Unassembled WGS sequence"/>
</dbReference>
<dbReference type="Pfam" id="PF01381">
    <property type="entry name" value="HTH_3"/>
    <property type="match status" value="1"/>
</dbReference>
<name>A0A7W7AYY0_9SPHN</name>
<dbReference type="CDD" id="cd00093">
    <property type="entry name" value="HTH_XRE"/>
    <property type="match status" value="1"/>
</dbReference>
<dbReference type="AlphaFoldDB" id="A0A7W7AYY0"/>
<dbReference type="PANTHER" id="PTHR46797">
    <property type="entry name" value="HTH-TYPE TRANSCRIPTIONAL REGULATOR"/>
    <property type="match status" value="1"/>
</dbReference>
<dbReference type="GO" id="GO:0005829">
    <property type="term" value="C:cytosol"/>
    <property type="evidence" value="ECO:0007669"/>
    <property type="project" value="TreeGrafter"/>
</dbReference>
<sequence>MAISGGFLRSSEIALSQNAYDTSSLAKCGTALYSGPSSEDDIDMAETGKGSKGIRASRGVALGERLTQLRRENKWTLGDVAARTGVGVSTLSKIENNQGDVTFETLMKLCDGLDLSLRHLTKGEPETFRSGARTITKRDDALIIDTAPYHFEVMSTELSRKGMIPTVVTVKARSIDDFAEMNRHPGEEFIYVVRGTLKLYTEFYQPAILEAGDSAHYDSSMQHAFVSVGPEDAVVLSVSHDSSESLSGPVGHLANLLDDAAVQ</sequence>
<dbReference type="GO" id="GO:0003677">
    <property type="term" value="F:DNA binding"/>
    <property type="evidence" value="ECO:0007669"/>
    <property type="project" value="UniProtKB-KW"/>
</dbReference>
<accession>A0A7W7AYY0</accession>
<dbReference type="InterPro" id="IPR011051">
    <property type="entry name" value="RmlC_Cupin_sf"/>
</dbReference>
<dbReference type="InterPro" id="IPR014710">
    <property type="entry name" value="RmlC-like_jellyroll"/>
</dbReference>
<dbReference type="PANTHER" id="PTHR46797:SF20">
    <property type="entry name" value="BLR4304 PROTEIN"/>
    <property type="match status" value="1"/>
</dbReference>
<evidence type="ECO:0000313" key="4">
    <source>
        <dbReference type="Proteomes" id="UP000566324"/>
    </source>
</evidence>
<dbReference type="PROSITE" id="PS50943">
    <property type="entry name" value="HTH_CROC1"/>
    <property type="match status" value="1"/>
</dbReference>
<dbReference type="InterPro" id="IPR001387">
    <property type="entry name" value="Cro/C1-type_HTH"/>
</dbReference>
<dbReference type="GO" id="GO:0003700">
    <property type="term" value="F:DNA-binding transcription factor activity"/>
    <property type="evidence" value="ECO:0007669"/>
    <property type="project" value="TreeGrafter"/>
</dbReference>
<gene>
    <name evidence="3" type="ORF">GGQ98_000412</name>
</gene>
<proteinExistence type="predicted"/>
<dbReference type="Gene3D" id="2.60.120.10">
    <property type="entry name" value="Jelly Rolls"/>
    <property type="match status" value="1"/>
</dbReference>
<dbReference type="SMART" id="SM00530">
    <property type="entry name" value="HTH_XRE"/>
    <property type="match status" value="1"/>
</dbReference>
<dbReference type="CDD" id="cd02209">
    <property type="entry name" value="cupin_XRE_C"/>
    <property type="match status" value="1"/>
</dbReference>
<dbReference type="Gene3D" id="1.10.260.40">
    <property type="entry name" value="lambda repressor-like DNA-binding domains"/>
    <property type="match status" value="1"/>
</dbReference>
<protein>
    <submittedName>
        <fullName evidence="3">Transcriptional regulator with XRE-family HTH domain</fullName>
    </submittedName>
</protein>
<organism evidence="3 4">
    <name type="scientific">Sphingosinicella soli</name>
    <dbReference type="NCBI Taxonomy" id="333708"/>
    <lineage>
        <taxon>Bacteria</taxon>
        <taxon>Pseudomonadati</taxon>
        <taxon>Pseudomonadota</taxon>
        <taxon>Alphaproteobacteria</taxon>
        <taxon>Sphingomonadales</taxon>
        <taxon>Sphingosinicellaceae</taxon>
        <taxon>Sphingosinicella</taxon>
    </lineage>
</organism>
<dbReference type="InterPro" id="IPR013096">
    <property type="entry name" value="Cupin_2"/>
</dbReference>
<comment type="caution">
    <text evidence="3">The sequence shown here is derived from an EMBL/GenBank/DDBJ whole genome shotgun (WGS) entry which is preliminary data.</text>
</comment>